<evidence type="ECO:0000313" key="2">
    <source>
        <dbReference type="Proteomes" id="UP000223839"/>
    </source>
</evidence>
<gene>
    <name evidence="1" type="ORF">COJ61_16555</name>
</gene>
<proteinExistence type="predicted"/>
<dbReference type="AlphaFoldDB" id="A0AB36TU01"/>
<sequence length="325" mass="37978">MQVNIVGSFKHLSVEETNLFLGMEYGYIICNDQLLLKNKFFEKPFIEYIGKLGIEALEKSPYIYNDFDLNQSKQYSLEEVSKFIRLSWGPVEWFLLSLWFVKDNSVKVDYLYLYEPENYFIIRDKNNLWPSNSRGQYKITSFTSEELKKALQWQALLYNYALVAKKEALENCDVNDLQTQNYSAQIPYADMNRISRALRFIKSGRGESFLPVKISAYVGALESLFSTTKSEVTHQVAERAVKILGGDIDTRMKNYTLIKNVYDIRSMYVHGSDIKGKVLRKLPDLAESFDELMRSILKTVIKDYSFLSEMDQNELDIWFKKLILQ</sequence>
<evidence type="ECO:0000313" key="1">
    <source>
        <dbReference type="EMBL" id="PFM90943.1"/>
    </source>
</evidence>
<name>A0AB36TU01_BACTU</name>
<evidence type="ECO:0008006" key="3">
    <source>
        <dbReference type="Google" id="ProtNLM"/>
    </source>
</evidence>
<dbReference type="EMBL" id="NUYG01000035">
    <property type="protein sequence ID" value="PFM90943.1"/>
    <property type="molecule type" value="Genomic_DNA"/>
</dbReference>
<dbReference type="Proteomes" id="UP000223839">
    <property type="component" value="Unassembled WGS sequence"/>
</dbReference>
<organism evidence="1 2">
    <name type="scientific">Bacillus thuringiensis</name>
    <dbReference type="NCBI Taxonomy" id="1428"/>
    <lineage>
        <taxon>Bacteria</taxon>
        <taxon>Bacillati</taxon>
        <taxon>Bacillota</taxon>
        <taxon>Bacilli</taxon>
        <taxon>Bacillales</taxon>
        <taxon>Bacillaceae</taxon>
        <taxon>Bacillus</taxon>
        <taxon>Bacillus cereus group</taxon>
    </lineage>
</organism>
<reference evidence="1 2" key="1">
    <citation type="submission" date="2017-09" db="EMBL/GenBank/DDBJ databases">
        <title>Large-scale bioinformatics analysis of Bacillus genomes uncovers conserved roles of natural products in bacterial physiology.</title>
        <authorList>
            <consortium name="Agbiome Team Llc"/>
            <person name="Bleich R.M."/>
            <person name="Grubbs K.J."/>
            <person name="Santa Maria K.C."/>
            <person name="Allen S.E."/>
            <person name="Farag S."/>
            <person name="Shank E.A."/>
            <person name="Bowers A."/>
        </authorList>
    </citation>
    <scope>NUCLEOTIDE SEQUENCE [LARGE SCALE GENOMIC DNA]</scope>
    <source>
        <strain evidence="1 2">AFS077661</strain>
    </source>
</reference>
<dbReference type="RefSeq" id="WP_098580700.1">
    <property type="nucleotide sequence ID" value="NZ_NUYG01000035.1"/>
</dbReference>
<protein>
    <recommendedName>
        <fullName evidence="3">Apea-like HEPN domain-containing protein</fullName>
    </recommendedName>
</protein>
<comment type="caution">
    <text evidence="1">The sequence shown here is derived from an EMBL/GenBank/DDBJ whole genome shotgun (WGS) entry which is preliminary data.</text>
</comment>
<accession>A0AB36TU01</accession>